<keyword evidence="2" id="KW-1185">Reference proteome</keyword>
<evidence type="ECO:0000313" key="2">
    <source>
        <dbReference type="Proteomes" id="UP001165960"/>
    </source>
</evidence>
<sequence>MYNYIAYSFVTRPLTLNSRVTRACPRVFDTSYRPLVTTKEPAAPVVYPIINDNSAFKKDLYSTESCLINKLSPATTKQTSAATARAPATNKQIHAATTWKSATTKLSPTVNVQTPATTKQTSTATTQVPAAIKQLHTATTQKPTITKLLPTANTQMPTTIEQMHIATVQAPTTLTSPICKPSANQALMSQSAFCQPPTSLYPPMPAGQSPSTPLGNSQIRKQGRDFPQSQTWKELRPNLGAYQMGNELTGSPTMKTMHQI</sequence>
<dbReference type="Proteomes" id="UP001165960">
    <property type="component" value="Unassembled WGS sequence"/>
</dbReference>
<comment type="caution">
    <text evidence="1">The sequence shown here is derived from an EMBL/GenBank/DDBJ whole genome shotgun (WGS) entry which is preliminary data.</text>
</comment>
<accession>A0ACC2SYN9</accession>
<dbReference type="EMBL" id="QTSX02004262">
    <property type="protein sequence ID" value="KAJ9067296.1"/>
    <property type="molecule type" value="Genomic_DNA"/>
</dbReference>
<proteinExistence type="predicted"/>
<evidence type="ECO:0000313" key="1">
    <source>
        <dbReference type="EMBL" id="KAJ9067296.1"/>
    </source>
</evidence>
<protein>
    <submittedName>
        <fullName evidence="1">Uncharacterized protein</fullName>
    </submittedName>
</protein>
<gene>
    <name evidence="1" type="ORF">DSO57_1000878</name>
</gene>
<name>A0ACC2SYN9_9FUNG</name>
<reference evidence="1" key="1">
    <citation type="submission" date="2022-04" db="EMBL/GenBank/DDBJ databases">
        <title>Genome of the entomopathogenic fungus Entomophthora muscae.</title>
        <authorList>
            <person name="Elya C."/>
            <person name="Lovett B.R."/>
            <person name="Lee E."/>
            <person name="Macias A.M."/>
            <person name="Hajek A.E."/>
            <person name="De Bivort B.L."/>
            <person name="Kasson M.T."/>
            <person name="De Fine Licht H.H."/>
            <person name="Stajich J.E."/>
        </authorList>
    </citation>
    <scope>NUCLEOTIDE SEQUENCE</scope>
    <source>
        <strain evidence="1">Berkeley</strain>
    </source>
</reference>
<organism evidence="1 2">
    <name type="scientific">Entomophthora muscae</name>
    <dbReference type="NCBI Taxonomy" id="34485"/>
    <lineage>
        <taxon>Eukaryota</taxon>
        <taxon>Fungi</taxon>
        <taxon>Fungi incertae sedis</taxon>
        <taxon>Zoopagomycota</taxon>
        <taxon>Entomophthoromycotina</taxon>
        <taxon>Entomophthoromycetes</taxon>
        <taxon>Entomophthorales</taxon>
        <taxon>Entomophthoraceae</taxon>
        <taxon>Entomophthora</taxon>
    </lineage>
</organism>